<accession>A0AA86U095</accession>
<comment type="caution">
    <text evidence="3">The sequence shown here is derived from an EMBL/GenBank/DDBJ whole genome shotgun (WGS) entry which is preliminary data.</text>
</comment>
<evidence type="ECO:0000313" key="3">
    <source>
        <dbReference type="EMBL" id="CAI9935304.1"/>
    </source>
</evidence>
<dbReference type="Gene3D" id="1.10.287.1490">
    <property type="match status" value="1"/>
</dbReference>
<evidence type="ECO:0000313" key="4">
    <source>
        <dbReference type="EMBL" id="CAL6097593.1"/>
    </source>
</evidence>
<dbReference type="EMBL" id="CATOUU010000600">
    <property type="protein sequence ID" value="CAI9935304.1"/>
    <property type="molecule type" value="Genomic_DNA"/>
</dbReference>
<feature type="coiled-coil region" evidence="1">
    <location>
        <begin position="1348"/>
        <end position="1382"/>
    </location>
</feature>
<organism evidence="3">
    <name type="scientific">Hexamita inflata</name>
    <dbReference type="NCBI Taxonomy" id="28002"/>
    <lineage>
        <taxon>Eukaryota</taxon>
        <taxon>Metamonada</taxon>
        <taxon>Diplomonadida</taxon>
        <taxon>Hexamitidae</taxon>
        <taxon>Hexamitinae</taxon>
        <taxon>Hexamita</taxon>
    </lineage>
</organism>
<dbReference type="EMBL" id="CAXDID020000499">
    <property type="protein sequence ID" value="CAL6097593.1"/>
    <property type="molecule type" value="Genomic_DNA"/>
</dbReference>
<keyword evidence="1" id="KW-0175">Coiled coil</keyword>
<feature type="coiled-coil region" evidence="1">
    <location>
        <begin position="379"/>
        <end position="834"/>
    </location>
</feature>
<proteinExistence type="predicted"/>
<evidence type="ECO:0000313" key="5">
    <source>
        <dbReference type="Proteomes" id="UP001642409"/>
    </source>
</evidence>
<sequence length="1410" mass="164440">MRQNSNFDFSPKKSKKSSSSSLQEQLLINSELFEANISLKSEQSELQKIKLLLQTTENTPEKVQQLLQKLKQADDVNQMLMSTLVKMRGEIEDIDQNSAKIYYQLNQAHKISGRMDDVQMQVKQIQYLQQKQSQKNIELSEALKQTQNQLIQTKNTLTVQNQLLYVKNTPVHDANQVNSAAELEFQKQTVLKLNNQLQQANNQLLAQSLDINKLQRLENYNIELQNEAKVNSELNNSLKQTISNLQQQIYANQEKEMSARMIETQNTQFKQQLQMLQNEITLLKQDDSKIQVNVYKRENLKLNTQIQQLKAENTNYSQQLFKEQQLSSEISTLYQQLITLKSELAKLKNQIKLPQINTNLINQSFAKIIEQDKQSSEELAHTKLQNKQITLLLKELKNKYQELEKTNLNLNLQIKHSNKEIEHNFSSKLAEQSQISELNAVIEEVKADKVNIQKKLDSIVKEKTQLQKVIQEHNNTIEYNKQQVKEKCAAIEQLEQKNAFLSEEIKLNQQKEYKKLADLQGEYQIEIQQLKLEIQQLMQSKQQIALELQAIQAKIISGDSLTLKIQNQASQIQQLQIQLNECKNRSEIIEATSSRFGVENTTLKTQLDITTNQLTQIRIQCEQLSNQISPYKSKINQFELSIQNLNQENKQLKENQITFEEENARLQSELQNAINNNSITINKQQMNEEKIITLQNQLKEAQKTLRELNEQLQNQIQINKQQFENNTELQFIVQNIKTKENQLNNEIITKTELINELSNNNTNNLIKQQRECEQLKQETKVLIQNNQELKLQLNIQNQNQNNNSSVIQEQNEQINSLSEQIQILTTQYETLQKEKQQNVIANKKILIQTQKEYQNDKNEMATKFNQQLEEIHALVDQQSQQLENSKQNENMLVQQHQSQLNQLEQEYKTYQNQTQTQQEELQIQITNLQQNNNDLQSQLQSSEKKLIQQQQQNDDSLNKLNVSLQEQTQTLEKLQVQINNHQGQIQEYQQIIEGHKQTISQNQLQITDLKSKLKIEKQQSDSLVHKHEMALHQLQNQMNEVQLQFDQASSEQVELKSQLQDCQDIINSLHVKLEQLTQLNVEKDEHVSKIVSYLEWVSNESESLQQQFDVLKSQFDQLQQSTQNQIVANPYKQQFDEYSIQLSDLQKQHQVNENTIINLKSELQTQQLNTEQLLNSFQQAQKQLTDSLNNQLAQKRIISKLESDLKHSTSLLSASNHDKVNDLTIQLNRELDNSQNLKNQIAELRQQSLSNQKHSSQQDSTQTEPNFKTTSLKLQLDHANLTIVQLTDQINQLTLLLNKNQINITEQSFDDVFGLKSIHGKINQIITEQIQCSPVLKTESVAEIKFKLTEQTVLANKQEREIKRLREQIEQLKFNAQLKNKNQNKETIAEDEFISNMSNLIDFDDICERI</sequence>
<feature type="coiled-coil region" evidence="1">
    <location>
        <begin position="1101"/>
        <end position="1162"/>
    </location>
</feature>
<feature type="region of interest" description="Disordered" evidence="2">
    <location>
        <begin position="1"/>
        <end position="21"/>
    </location>
</feature>
<feature type="coiled-coil region" evidence="1">
    <location>
        <begin position="183"/>
        <end position="350"/>
    </location>
</feature>
<evidence type="ECO:0000256" key="2">
    <source>
        <dbReference type="SAM" id="MobiDB-lite"/>
    </source>
</evidence>
<name>A0AA86U095_9EUKA</name>
<protein>
    <submittedName>
        <fullName evidence="3">Uncharacterized protein</fullName>
    </submittedName>
</protein>
<reference evidence="4 5" key="2">
    <citation type="submission" date="2024-07" db="EMBL/GenBank/DDBJ databases">
        <authorList>
            <person name="Akdeniz Z."/>
        </authorList>
    </citation>
    <scope>NUCLEOTIDE SEQUENCE [LARGE SCALE GENOMIC DNA]</scope>
</reference>
<feature type="coiled-coil region" evidence="1">
    <location>
        <begin position="1220"/>
        <end position="1247"/>
    </location>
</feature>
<dbReference type="Proteomes" id="UP001642409">
    <property type="component" value="Unassembled WGS sequence"/>
</dbReference>
<feature type="coiled-coil region" evidence="1">
    <location>
        <begin position="865"/>
        <end position="998"/>
    </location>
</feature>
<feature type="coiled-coil region" evidence="1">
    <location>
        <begin position="129"/>
        <end position="156"/>
    </location>
</feature>
<reference evidence="3" key="1">
    <citation type="submission" date="2023-06" db="EMBL/GenBank/DDBJ databases">
        <authorList>
            <person name="Kurt Z."/>
        </authorList>
    </citation>
    <scope>NUCLEOTIDE SEQUENCE</scope>
</reference>
<keyword evidence="5" id="KW-1185">Reference proteome</keyword>
<gene>
    <name evidence="3" type="ORF">HINF_LOCUS22949</name>
    <name evidence="4" type="ORF">HINF_LOCUS69143</name>
</gene>
<feature type="coiled-coil region" evidence="1">
    <location>
        <begin position="1024"/>
        <end position="1058"/>
    </location>
</feature>
<evidence type="ECO:0000256" key="1">
    <source>
        <dbReference type="SAM" id="Coils"/>
    </source>
</evidence>